<dbReference type="SUPFAM" id="SSF141868">
    <property type="entry name" value="EAL domain-like"/>
    <property type="match status" value="1"/>
</dbReference>
<keyword evidence="1" id="KW-0472">Membrane</keyword>
<dbReference type="PROSITE" id="PS50887">
    <property type="entry name" value="GGDEF"/>
    <property type="match status" value="1"/>
</dbReference>
<dbReference type="Pfam" id="PF00563">
    <property type="entry name" value="EAL"/>
    <property type="match status" value="1"/>
</dbReference>
<dbReference type="Proteomes" id="UP000037178">
    <property type="component" value="Unassembled WGS sequence"/>
</dbReference>
<dbReference type="GO" id="GO:0071111">
    <property type="term" value="F:cyclic-guanylate-specific phosphodiesterase activity"/>
    <property type="evidence" value="ECO:0007669"/>
    <property type="project" value="InterPro"/>
</dbReference>
<evidence type="ECO:0000259" key="2">
    <source>
        <dbReference type="PROSITE" id="PS50883"/>
    </source>
</evidence>
<evidence type="ECO:0000259" key="3">
    <source>
        <dbReference type="PROSITE" id="PS50887"/>
    </source>
</evidence>
<dbReference type="Pfam" id="PF00990">
    <property type="entry name" value="GGDEF"/>
    <property type="match status" value="1"/>
</dbReference>
<dbReference type="CDD" id="cd01948">
    <property type="entry name" value="EAL"/>
    <property type="match status" value="1"/>
</dbReference>
<dbReference type="PANTHER" id="PTHR33121">
    <property type="entry name" value="CYCLIC DI-GMP PHOSPHODIESTERASE PDEF"/>
    <property type="match status" value="1"/>
</dbReference>
<dbReference type="SMART" id="SM00052">
    <property type="entry name" value="EAL"/>
    <property type="match status" value="1"/>
</dbReference>
<dbReference type="InterPro" id="IPR050706">
    <property type="entry name" value="Cyclic-di-GMP_PDE-like"/>
</dbReference>
<evidence type="ECO:0000256" key="1">
    <source>
        <dbReference type="SAM" id="Phobius"/>
    </source>
</evidence>
<feature type="domain" description="EAL" evidence="2">
    <location>
        <begin position="215"/>
        <end position="470"/>
    </location>
</feature>
<dbReference type="STRING" id="1675527.AIOL_002936"/>
<accession>A0A0J9GWQ3</accession>
<keyword evidence="1" id="KW-1133">Transmembrane helix</keyword>
<reference evidence="4 5" key="1">
    <citation type="submission" date="2015-06" db="EMBL/GenBank/DDBJ databases">
        <title>Draft genome sequence of an Alphaproteobacteria species associated to the Mediterranean sponge Oscarella lobularis.</title>
        <authorList>
            <person name="Jourda C."/>
            <person name="Santini S."/>
            <person name="Claverie J.-M."/>
        </authorList>
    </citation>
    <scope>NUCLEOTIDE SEQUENCE [LARGE SCALE GENOMIC DNA]</scope>
    <source>
        <strain evidence="4">IGS</strain>
    </source>
</reference>
<dbReference type="InterPro" id="IPR035919">
    <property type="entry name" value="EAL_sf"/>
</dbReference>
<dbReference type="Gene3D" id="3.20.20.450">
    <property type="entry name" value="EAL domain"/>
    <property type="match status" value="1"/>
</dbReference>
<feature type="transmembrane region" description="Helical" evidence="1">
    <location>
        <begin position="6"/>
        <end position="29"/>
    </location>
</feature>
<sequence>MLAYWFGLQAVALFVALVFPTLLILVGVFNASARQALRRGPTDPITQLPTRDVLEAALDRSFALEAETGLRSGAMVLEIDEFEHYLTQYGELAAQKLLGTIAGRVSSALRELDTVARLDKSVFAIALSPARRADLESMIQIAARMQTAISEPLMLDGLRIYVTASVGFCVPKRASEKNGRFCIEAAEAALAEAQATGIAAIRAYSAQPKRKRVMRAGLVGEVHGALEGGQIKAWFQPQISTDTGHVSGAEALARWEHPDHGIILPGAFLPAISAAGLTDRLGEVILFNALSAMHEWVDAGLHVPSVGVNFSTDDLSDPKLPDRIRWELDRFELTPDRLCIEVLETVIASNSNDIIARNLAKLCEMGCKIDLDDFGTGHASIANIRRFYVNRIKIDRSFVTNVDRDRQQQQMLTAILEMASRLEIDTLAEGVENAGEHTLLAQLGCNHVQGYHIARPMTLRDTSLWLGKHSRDMPSGPEIPRKTGA</sequence>
<dbReference type="PROSITE" id="PS50883">
    <property type="entry name" value="EAL"/>
    <property type="match status" value="1"/>
</dbReference>
<gene>
    <name evidence="4" type="ORF">AIOL_002936</name>
</gene>
<name>A0A0J9GWQ3_9RHOB</name>
<keyword evidence="1" id="KW-0812">Transmembrane</keyword>
<dbReference type="SUPFAM" id="SSF55073">
    <property type="entry name" value="Nucleotide cyclase"/>
    <property type="match status" value="1"/>
</dbReference>
<dbReference type="EMBL" id="LFTY01000002">
    <property type="protein sequence ID" value="KMW57968.1"/>
    <property type="molecule type" value="Genomic_DNA"/>
</dbReference>
<comment type="caution">
    <text evidence="4">The sequence shown here is derived from an EMBL/GenBank/DDBJ whole genome shotgun (WGS) entry which is preliminary data.</text>
</comment>
<keyword evidence="5" id="KW-1185">Reference proteome</keyword>
<protein>
    <submittedName>
        <fullName evidence="4">Sensory box/GGDEF family protein</fullName>
    </submittedName>
</protein>
<dbReference type="PANTHER" id="PTHR33121:SF70">
    <property type="entry name" value="SIGNALING PROTEIN YKOW"/>
    <property type="match status" value="1"/>
</dbReference>
<dbReference type="InterPro" id="IPR029787">
    <property type="entry name" value="Nucleotide_cyclase"/>
</dbReference>
<dbReference type="AlphaFoldDB" id="A0A0J9GWQ3"/>
<dbReference type="Gene3D" id="3.30.70.270">
    <property type="match status" value="1"/>
</dbReference>
<dbReference type="NCBIfam" id="TIGR00254">
    <property type="entry name" value="GGDEF"/>
    <property type="match status" value="1"/>
</dbReference>
<proteinExistence type="predicted"/>
<evidence type="ECO:0000313" key="5">
    <source>
        <dbReference type="Proteomes" id="UP000037178"/>
    </source>
</evidence>
<dbReference type="InterPro" id="IPR000160">
    <property type="entry name" value="GGDEF_dom"/>
</dbReference>
<dbReference type="InterPro" id="IPR001633">
    <property type="entry name" value="EAL_dom"/>
</dbReference>
<dbReference type="PATRIC" id="fig|1675527.3.peg.3073"/>
<evidence type="ECO:0000313" key="4">
    <source>
        <dbReference type="EMBL" id="KMW57968.1"/>
    </source>
</evidence>
<dbReference type="CDD" id="cd01949">
    <property type="entry name" value="GGDEF"/>
    <property type="match status" value="1"/>
</dbReference>
<dbReference type="InterPro" id="IPR043128">
    <property type="entry name" value="Rev_trsase/Diguanyl_cyclase"/>
</dbReference>
<organism evidence="4 5">
    <name type="scientific">Candidatus Rhodobacter oscarellae</name>
    <dbReference type="NCBI Taxonomy" id="1675527"/>
    <lineage>
        <taxon>Bacteria</taxon>
        <taxon>Pseudomonadati</taxon>
        <taxon>Pseudomonadota</taxon>
        <taxon>Alphaproteobacteria</taxon>
        <taxon>Rhodobacterales</taxon>
        <taxon>Rhodobacter group</taxon>
        <taxon>Rhodobacter</taxon>
    </lineage>
</organism>
<dbReference type="SMART" id="SM00267">
    <property type="entry name" value="GGDEF"/>
    <property type="match status" value="1"/>
</dbReference>
<feature type="domain" description="GGDEF" evidence="3">
    <location>
        <begin position="70"/>
        <end position="206"/>
    </location>
</feature>